<dbReference type="InterPro" id="IPR027051">
    <property type="entry name" value="XdhC_Rossmann_dom"/>
</dbReference>
<dbReference type="InterPro" id="IPR014308">
    <property type="entry name" value="Xanthine_DH_XdhC"/>
</dbReference>
<reference evidence="3" key="1">
    <citation type="submission" date="2023-06" db="EMBL/GenBank/DDBJ databases">
        <authorList>
            <person name="Jiang Y."/>
            <person name="Liu Q."/>
        </authorList>
    </citation>
    <scope>NUCLEOTIDE SEQUENCE</scope>
    <source>
        <strain evidence="3">CGMCC 1.12089</strain>
    </source>
</reference>
<dbReference type="NCBIfam" id="TIGR02964">
    <property type="entry name" value="xanthine_xdhC"/>
    <property type="match status" value="1"/>
</dbReference>
<evidence type="ECO:0000259" key="1">
    <source>
        <dbReference type="Pfam" id="PF02625"/>
    </source>
</evidence>
<dbReference type="Pfam" id="PF02625">
    <property type="entry name" value="XdhC_CoxI"/>
    <property type="match status" value="1"/>
</dbReference>
<feature type="domain" description="XdhC Rossmann" evidence="2">
    <location>
        <begin position="119"/>
        <end position="264"/>
    </location>
</feature>
<organism evidence="3 4">
    <name type="scientific">Variovorax dokdonensis</name>
    <dbReference type="NCBI Taxonomy" id="344883"/>
    <lineage>
        <taxon>Bacteria</taxon>
        <taxon>Pseudomonadati</taxon>
        <taxon>Pseudomonadota</taxon>
        <taxon>Betaproteobacteria</taxon>
        <taxon>Burkholderiales</taxon>
        <taxon>Comamonadaceae</taxon>
        <taxon>Variovorax</taxon>
    </lineage>
</organism>
<name>A0ABT7N763_9BURK</name>
<dbReference type="PANTHER" id="PTHR30388:SF6">
    <property type="entry name" value="XANTHINE DEHYDROGENASE SUBUNIT A-RELATED"/>
    <property type="match status" value="1"/>
</dbReference>
<evidence type="ECO:0000313" key="4">
    <source>
        <dbReference type="Proteomes" id="UP001174908"/>
    </source>
</evidence>
<dbReference type="Gene3D" id="3.40.50.720">
    <property type="entry name" value="NAD(P)-binding Rossmann-like Domain"/>
    <property type="match status" value="1"/>
</dbReference>
<gene>
    <name evidence="3" type="primary">xdhC</name>
    <name evidence="3" type="ORF">QTH91_04760</name>
</gene>
<dbReference type="Proteomes" id="UP001174908">
    <property type="component" value="Unassembled WGS sequence"/>
</dbReference>
<dbReference type="PANTHER" id="PTHR30388">
    <property type="entry name" value="ALDEHYDE OXIDOREDUCTASE MOLYBDENUM COFACTOR ASSEMBLY PROTEIN"/>
    <property type="match status" value="1"/>
</dbReference>
<dbReference type="Pfam" id="PF13478">
    <property type="entry name" value="XdhC_C"/>
    <property type="match status" value="1"/>
</dbReference>
<evidence type="ECO:0000313" key="3">
    <source>
        <dbReference type="EMBL" id="MDM0043786.1"/>
    </source>
</evidence>
<dbReference type="RefSeq" id="WP_286658866.1">
    <property type="nucleotide sequence ID" value="NZ_JASZYV010000001.1"/>
</dbReference>
<dbReference type="InterPro" id="IPR052698">
    <property type="entry name" value="MoCofactor_Util/Proc"/>
</dbReference>
<feature type="domain" description="XdhC- CoxI" evidence="1">
    <location>
        <begin position="12"/>
        <end position="78"/>
    </location>
</feature>
<sequence>MNGLLDQLLSQLQAGRQGVLVMVHATQGSAPREAGTWMAVWDDAITGTIGGGQLEFQAEQAARSWLAGGSAIDEVRRYPLGPTLGQCCGGVVFLAYRRIGRADAAALRTELGASLNPVALFGGGHVGAALARLLSTLPFKVRWIDSRDGVFPQHLPAQIETEHSEPVHDAVAQLAAGSRVLIMSFSHAEDLDIVIACLRRQRERGDLPYIGLIGSKTKWATFRHRLEARGFTQAEMDHVTCPIGVPGIGGKEPEVIAVAVAAQLLQSLEAAPEPK</sequence>
<dbReference type="InterPro" id="IPR003777">
    <property type="entry name" value="XdhC_CoxI"/>
</dbReference>
<keyword evidence="4" id="KW-1185">Reference proteome</keyword>
<dbReference type="EMBL" id="JASZYV010000001">
    <property type="protein sequence ID" value="MDM0043786.1"/>
    <property type="molecule type" value="Genomic_DNA"/>
</dbReference>
<evidence type="ECO:0000259" key="2">
    <source>
        <dbReference type="Pfam" id="PF13478"/>
    </source>
</evidence>
<protein>
    <submittedName>
        <fullName evidence="3">Xanthine dehydrogenase accessory protein XdhC</fullName>
    </submittedName>
</protein>
<comment type="caution">
    <text evidence="3">The sequence shown here is derived from an EMBL/GenBank/DDBJ whole genome shotgun (WGS) entry which is preliminary data.</text>
</comment>
<proteinExistence type="predicted"/>
<accession>A0ABT7N763</accession>